<gene>
    <name evidence="1" type="ORF">DEO72_LG5g765</name>
</gene>
<evidence type="ECO:0000313" key="2">
    <source>
        <dbReference type="Proteomes" id="UP000501690"/>
    </source>
</evidence>
<sequence>MLDVIGVLDNVEEKAHSKNVVFDLKDLSGVILCCTLWDSYCEKLLSYWRTRSQTSNPTIILTQAKIKGASDMLK</sequence>
<protein>
    <submittedName>
        <fullName evidence="1">Nucleic acid-binding</fullName>
    </submittedName>
</protein>
<organism evidence="1 2">
    <name type="scientific">Vigna unguiculata</name>
    <name type="common">Cowpea</name>
    <dbReference type="NCBI Taxonomy" id="3917"/>
    <lineage>
        <taxon>Eukaryota</taxon>
        <taxon>Viridiplantae</taxon>
        <taxon>Streptophyta</taxon>
        <taxon>Embryophyta</taxon>
        <taxon>Tracheophyta</taxon>
        <taxon>Spermatophyta</taxon>
        <taxon>Magnoliopsida</taxon>
        <taxon>eudicotyledons</taxon>
        <taxon>Gunneridae</taxon>
        <taxon>Pentapetalae</taxon>
        <taxon>rosids</taxon>
        <taxon>fabids</taxon>
        <taxon>Fabales</taxon>
        <taxon>Fabaceae</taxon>
        <taxon>Papilionoideae</taxon>
        <taxon>50 kb inversion clade</taxon>
        <taxon>NPAAA clade</taxon>
        <taxon>indigoferoid/millettioid clade</taxon>
        <taxon>Phaseoleae</taxon>
        <taxon>Vigna</taxon>
    </lineage>
</organism>
<keyword evidence="2" id="KW-1185">Reference proteome</keyword>
<accession>A0A4D6LVK6</accession>
<evidence type="ECO:0000313" key="1">
    <source>
        <dbReference type="EMBL" id="QCD92697.1"/>
    </source>
</evidence>
<name>A0A4D6LVK6_VIGUN</name>
<dbReference type="InterPro" id="IPR012340">
    <property type="entry name" value="NA-bd_OB-fold"/>
</dbReference>
<reference evidence="1 2" key="1">
    <citation type="submission" date="2019-04" db="EMBL/GenBank/DDBJ databases">
        <title>An improved genome assembly and genetic linkage map for asparagus bean, Vigna unguiculata ssp. sesquipedialis.</title>
        <authorList>
            <person name="Xia Q."/>
            <person name="Zhang R."/>
            <person name="Dong Y."/>
        </authorList>
    </citation>
    <scope>NUCLEOTIDE SEQUENCE [LARGE SCALE GENOMIC DNA]</scope>
    <source>
        <tissue evidence="1">Leaf</tissue>
    </source>
</reference>
<dbReference type="Gene3D" id="2.40.50.140">
    <property type="entry name" value="Nucleic acid-binding proteins"/>
    <property type="match status" value="1"/>
</dbReference>
<dbReference type="Proteomes" id="UP000501690">
    <property type="component" value="Linkage Group LG5"/>
</dbReference>
<dbReference type="EMBL" id="CP039349">
    <property type="protein sequence ID" value="QCD92697.1"/>
    <property type="molecule type" value="Genomic_DNA"/>
</dbReference>
<proteinExistence type="predicted"/>
<dbReference type="AlphaFoldDB" id="A0A4D6LVK6"/>